<dbReference type="SUPFAM" id="SSF46785">
    <property type="entry name" value="Winged helix' DNA-binding domain"/>
    <property type="match status" value="1"/>
</dbReference>
<dbReference type="InterPro" id="IPR049874">
    <property type="entry name" value="ROK_cs"/>
</dbReference>
<dbReference type="AlphaFoldDB" id="A0A644WW37"/>
<dbReference type="Pfam" id="PF00480">
    <property type="entry name" value="ROK"/>
    <property type="match status" value="1"/>
</dbReference>
<dbReference type="InterPro" id="IPR036388">
    <property type="entry name" value="WH-like_DNA-bd_sf"/>
</dbReference>
<evidence type="ECO:0000256" key="1">
    <source>
        <dbReference type="ARBA" id="ARBA00006479"/>
    </source>
</evidence>
<proteinExistence type="inferred from homology"/>
<dbReference type="PANTHER" id="PTHR18964">
    <property type="entry name" value="ROK (REPRESSOR, ORF, KINASE) FAMILY"/>
    <property type="match status" value="1"/>
</dbReference>
<dbReference type="Gene3D" id="3.30.420.40">
    <property type="match status" value="2"/>
</dbReference>
<comment type="caution">
    <text evidence="2">The sequence shown here is derived from an EMBL/GenBank/DDBJ whole genome shotgun (WGS) entry which is preliminary data.</text>
</comment>
<dbReference type="EMBL" id="VSSQ01001413">
    <property type="protein sequence ID" value="MPM08110.1"/>
    <property type="molecule type" value="Genomic_DNA"/>
</dbReference>
<dbReference type="InterPro" id="IPR000600">
    <property type="entry name" value="ROK"/>
</dbReference>
<reference evidence="2" key="1">
    <citation type="submission" date="2019-08" db="EMBL/GenBank/DDBJ databases">
        <authorList>
            <person name="Kucharzyk K."/>
            <person name="Murdoch R.W."/>
            <person name="Higgins S."/>
            <person name="Loffler F."/>
        </authorList>
    </citation>
    <scope>NUCLEOTIDE SEQUENCE</scope>
</reference>
<name>A0A644WW37_9ZZZZ</name>
<dbReference type="Gene3D" id="1.10.10.10">
    <property type="entry name" value="Winged helix-like DNA-binding domain superfamily/Winged helix DNA-binding domain"/>
    <property type="match status" value="1"/>
</dbReference>
<keyword evidence="2" id="KW-0808">Transferase</keyword>
<keyword evidence="2" id="KW-0418">Kinase</keyword>
<gene>
    <name evidence="2" type="primary">nanK_3</name>
    <name evidence="2" type="ORF">SDC9_54422</name>
</gene>
<dbReference type="PROSITE" id="PS01125">
    <property type="entry name" value="ROK"/>
    <property type="match status" value="1"/>
</dbReference>
<dbReference type="Pfam" id="PF13412">
    <property type="entry name" value="HTH_24"/>
    <property type="match status" value="1"/>
</dbReference>
<dbReference type="InterPro" id="IPR043129">
    <property type="entry name" value="ATPase_NBD"/>
</dbReference>
<organism evidence="2">
    <name type="scientific">bioreactor metagenome</name>
    <dbReference type="NCBI Taxonomy" id="1076179"/>
    <lineage>
        <taxon>unclassified sequences</taxon>
        <taxon>metagenomes</taxon>
        <taxon>ecological metagenomes</taxon>
    </lineage>
</organism>
<dbReference type="InterPro" id="IPR036390">
    <property type="entry name" value="WH_DNA-bd_sf"/>
</dbReference>
<evidence type="ECO:0000313" key="2">
    <source>
        <dbReference type="EMBL" id="MPM08110.1"/>
    </source>
</evidence>
<dbReference type="GO" id="GO:0009384">
    <property type="term" value="F:N-acylmannosamine kinase activity"/>
    <property type="evidence" value="ECO:0007669"/>
    <property type="project" value="UniProtKB-EC"/>
</dbReference>
<accession>A0A644WW37</accession>
<dbReference type="EC" id="2.7.1.60" evidence="2"/>
<comment type="similarity">
    <text evidence="1">Belongs to the ROK (NagC/XylR) family.</text>
</comment>
<dbReference type="PANTHER" id="PTHR18964:SF149">
    <property type="entry name" value="BIFUNCTIONAL UDP-N-ACETYLGLUCOSAMINE 2-EPIMERASE_N-ACETYLMANNOSAMINE KINASE"/>
    <property type="match status" value="1"/>
</dbReference>
<sequence length="402" mass="43578">MKRITDSSTNLAIHTIIQLVWNEKTITRAELSRLSGFSRSTITANVDKLLEDGILLEKPVEGQDKRKSLVINQNRGLFIGIEMDADCCAVGACDIMGNLLKEQCITIDYIDGPDAILKQISHAIEALQQSLAERVTDILGIGVGLPSPVDFAGGYAVHPAFMPGWHHYPVGPKLSKLYSCPVFVDNEVNTMAFGEAFLSDQYRGKDILFVKLGAGIGAGLIMQGCIYRGNSGMSGNIGHMRVDGNTQQCKCGKVGCLEAIAGGGALLKRAELLAHTKQNTFLQKVVEQKGYLQFSDLKEAIKRRDSQVIQMVDESAHTIGSMVGSLVVFYDPKAVVLGGNLCEFGLQYVDSIRRAIITEATPWIKSDFDVNVTKFGDSIGVIGSAMLCISTLIRNGAFVNEV</sequence>
<dbReference type="SUPFAM" id="SSF53067">
    <property type="entry name" value="Actin-like ATPase domain"/>
    <property type="match status" value="1"/>
</dbReference>
<protein>
    <submittedName>
        <fullName evidence="2">N-acetylmannosamine kinase</fullName>
        <ecNumber evidence="2">2.7.1.60</ecNumber>
    </submittedName>
</protein>